<reference evidence="2" key="1">
    <citation type="submission" date="2017-10" db="EMBL/GenBank/DDBJ databases">
        <title>Rapid genome shrinkage in a self-fertile nematode reveals novel sperm competition proteins.</title>
        <authorList>
            <person name="Yin D."/>
            <person name="Schwarz E.M."/>
            <person name="Thomas C.G."/>
            <person name="Felde R.L."/>
            <person name="Korf I.F."/>
            <person name="Cutter A.D."/>
            <person name="Schartner C.M."/>
            <person name="Ralston E.J."/>
            <person name="Meyer B.J."/>
            <person name="Haag E.S."/>
        </authorList>
    </citation>
    <scope>NUCLEOTIDE SEQUENCE [LARGE SCALE GENOMIC DNA]</scope>
    <source>
        <strain evidence="2">JU1422</strain>
    </source>
</reference>
<evidence type="ECO:0000313" key="1">
    <source>
        <dbReference type="EMBL" id="PIC13696.1"/>
    </source>
</evidence>
<protein>
    <submittedName>
        <fullName evidence="1">Uncharacterized protein</fullName>
    </submittedName>
</protein>
<name>A0A2G5SFP5_9PELO</name>
<dbReference type="AlphaFoldDB" id="A0A2G5SFP5"/>
<proteinExistence type="predicted"/>
<comment type="caution">
    <text evidence="1">The sequence shown here is derived from an EMBL/GenBank/DDBJ whole genome shotgun (WGS) entry which is preliminary data.</text>
</comment>
<keyword evidence="2" id="KW-1185">Reference proteome</keyword>
<sequence>MEFNNLYESEPLLPTEMALKSTGAPEVIHQAPLVPNMTDNETAQLRGQLAMEREKNIRAETEIQKLQASKRLSADMVMKHHIRSQELEREKGER</sequence>
<accession>A0A2G5SFP5</accession>
<evidence type="ECO:0000313" key="2">
    <source>
        <dbReference type="Proteomes" id="UP000230233"/>
    </source>
</evidence>
<gene>
    <name evidence="1" type="ORF">B9Z55_027562</name>
</gene>
<dbReference type="EMBL" id="PDUG01000011">
    <property type="protein sequence ID" value="PIC13696.1"/>
    <property type="molecule type" value="Genomic_DNA"/>
</dbReference>
<dbReference type="Proteomes" id="UP000230233">
    <property type="component" value="Unassembled WGS sequence"/>
</dbReference>
<organism evidence="1 2">
    <name type="scientific">Caenorhabditis nigoni</name>
    <dbReference type="NCBI Taxonomy" id="1611254"/>
    <lineage>
        <taxon>Eukaryota</taxon>
        <taxon>Metazoa</taxon>
        <taxon>Ecdysozoa</taxon>
        <taxon>Nematoda</taxon>
        <taxon>Chromadorea</taxon>
        <taxon>Rhabditida</taxon>
        <taxon>Rhabditina</taxon>
        <taxon>Rhabditomorpha</taxon>
        <taxon>Rhabditoidea</taxon>
        <taxon>Rhabditidae</taxon>
        <taxon>Peloderinae</taxon>
        <taxon>Caenorhabditis</taxon>
    </lineage>
</organism>